<dbReference type="InterPro" id="IPR002052">
    <property type="entry name" value="DNA_methylase_N6_adenine_CS"/>
</dbReference>
<dbReference type="PROSITE" id="PS00092">
    <property type="entry name" value="N6_MTASE"/>
    <property type="match status" value="1"/>
</dbReference>
<dbReference type="PANTHER" id="PTHR47313">
    <property type="entry name" value="RIBOSOMAL RNA LARGE SUBUNIT METHYLTRANSFERASE K/L"/>
    <property type="match status" value="1"/>
</dbReference>
<dbReference type="Pfam" id="PF22020">
    <property type="entry name" value="RlmL_1st"/>
    <property type="match status" value="1"/>
</dbReference>
<reference evidence="5 6" key="1">
    <citation type="journal article" date="2016" name="Genome Announc.">
        <title>Draft Genome Sequence of Criibacterium bergeronii gen. nov., sp. nov., Strain CCRI-22567T, Isolated from a Vaginal Sample from a Woman with Bacterial Vaginosis.</title>
        <authorList>
            <person name="Maheux A.F."/>
            <person name="Berube E."/>
            <person name="Boudreau D.K."/>
            <person name="Raymond F."/>
            <person name="Corbeil J."/>
            <person name="Roy P.H."/>
            <person name="Boissinot M."/>
            <person name="Omar R.F."/>
        </authorList>
    </citation>
    <scope>NUCLEOTIDE SEQUENCE [LARGE SCALE GENOMIC DNA]</scope>
    <source>
        <strain evidence="5 6">CCRI-22567</strain>
    </source>
</reference>
<comment type="caution">
    <text evidence="5">The sequence shown here is derived from an EMBL/GenBank/DDBJ whole genome shotgun (WGS) entry which is preliminary data.</text>
</comment>
<organism evidence="5 6">
    <name type="scientific">Criibacterium bergeronii</name>
    <dbReference type="NCBI Taxonomy" id="1871336"/>
    <lineage>
        <taxon>Bacteria</taxon>
        <taxon>Bacillati</taxon>
        <taxon>Bacillota</taxon>
        <taxon>Clostridia</taxon>
        <taxon>Peptostreptococcales</taxon>
        <taxon>Filifactoraceae</taxon>
        <taxon>Criibacterium</taxon>
    </lineage>
</organism>
<dbReference type="Proteomes" id="UP000093352">
    <property type="component" value="Unassembled WGS sequence"/>
</dbReference>
<feature type="domain" description="Ribosomal RNA large subunit methyltransferase K/L-like methyltransferase" evidence="3">
    <location>
        <begin position="164"/>
        <end position="366"/>
    </location>
</feature>
<evidence type="ECO:0000256" key="2">
    <source>
        <dbReference type="ARBA" id="ARBA00022679"/>
    </source>
</evidence>
<dbReference type="GO" id="GO:0003676">
    <property type="term" value="F:nucleic acid binding"/>
    <property type="evidence" value="ECO:0007669"/>
    <property type="project" value="InterPro"/>
</dbReference>
<dbReference type="CDD" id="cd11715">
    <property type="entry name" value="THUMP_AdoMetMT"/>
    <property type="match status" value="1"/>
</dbReference>
<dbReference type="InterPro" id="IPR054170">
    <property type="entry name" value="RlmL_1st"/>
</dbReference>
<evidence type="ECO:0000259" key="3">
    <source>
        <dbReference type="Pfam" id="PF01170"/>
    </source>
</evidence>
<dbReference type="Gene3D" id="3.40.50.150">
    <property type="entry name" value="Vaccinia Virus protein VP39"/>
    <property type="match status" value="1"/>
</dbReference>
<evidence type="ECO:0000259" key="4">
    <source>
        <dbReference type="Pfam" id="PF22020"/>
    </source>
</evidence>
<dbReference type="AlphaFoldDB" id="A0A371IJX3"/>
<dbReference type="SUPFAM" id="SSF53335">
    <property type="entry name" value="S-adenosyl-L-methionine-dependent methyltransferases"/>
    <property type="match status" value="1"/>
</dbReference>
<proteinExistence type="predicted"/>
<dbReference type="GO" id="GO:0070043">
    <property type="term" value="F:rRNA (guanine-N7-)-methyltransferase activity"/>
    <property type="evidence" value="ECO:0007669"/>
    <property type="project" value="TreeGrafter"/>
</dbReference>
<dbReference type="GO" id="GO:0008990">
    <property type="term" value="F:rRNA (guanine-N2-)-methyltransferase activity"/>
    <property type="evidence" value="ECO:0007669"/>
    <property type="project" value="TreeGrafter"/>
</dbReference>
<dbReference type="InterPro" id="IPR000241">
    <property type="entry name" value="RlmKL-like_Mtase"/>
</dbReference>
<dbReference type="CDD" id="cd02440">
    <property type="entry name" value="AdoMet_MTases"/>
    <property type="match status" value="1"/>
</dbReference>
<evidence type="ECO:0000256" key="1">
    <source>
        <dbReference type="ARBA" id="ARBA00022603"/>
    </source>
</evidence>
<protein>
    <submittedName>
        <fullName evidence="5">Class I SAM-dependent RNA methyltransferase</fullName>
    </submittedName>
</protein>
<sequence>MYNLVAPCLFGLEKTVAYELKLLGATNIKITDGRVNFIGDDEVIVKANICLRTAERVQIEVGKFPCKDFDQLYDGIFKQDYTRYIPNKDCKFTIARARSVKSKLTSIPAIQKVANKAMADRLMEIFRTNILSESSDVEIAFNIFINKDEAHLYIDTTGEALHKRGYREKTVAAPLRETIAAFMVMLARWKTKRPLYDITCGSGTIAIEAALIGLNIQAGINRNFAGENLPFIDKKKWNEIRSKYINLEDYSEFKIYACDIDPEAIEIAKENAELAGVADYIDFSVKDVKEVKITEQDGYIICNPPYGVRIGDDEELEDLYTSMKKLFKSLDNFSYFIITPDENIGEKVGIDFSKNRKIYNGTINTHLYQYLSQKRY</sequence>
<dbReference type="EMBL" id="MBEW02000021">
    <property type="protein sequence ID" value="RDY20763.1"/>
    <property type="molecule type" value="Genomic_DNA"/>
</dbReference>
<dbReference type="PANTHER" id="PTHR47313:SF1">
    <property type="entry name" value="RIBOSOMAL RNA LARGE SUBUNIT METHYLTRANSFERASE K_L"/>
    <property type="match status" value="1"/>
</dbReference>
<dbReference type="RefSeq" id="WP_068914047.1">
    <property type="nucleotide sequence ID" value="NZ_MBEW02000021.1"/>
</dbReference>
<dbReference type="Pfam" id="PF01170">
    <property type="entry name" value="UPF0020"/>
    <property type="match status" value="1"/>
</dbReference>
<evidence type="ECO:0000313" key="5">
    <source>
        <dbReference type="EMBL" id="RDY20763.1"/>
    </source>
</evidence>
<keyword evidence="1 5" id="KW-0489">Methyltransferase</keyword>
<evidence type="ECO:0000313" key="6">
    <source>
        <dbReference type="Proteomes" id="UP000093352"/>
    </source>
</evidence>
<accession>A0A371IJX3</accession>
<keyword evidence="2" id="KW-0808">Transferase</keyword>
<gene>
    <name evidence="5" type="ORF">BBG48_008355</name>
</gene>
<dbReference type="Gene3D" id="3.30.2130.30">
    <property type="match status" value="1"/>
</dbReference>
<dbReference type="STRING" id="1871336.BBG48_05440"/>
<feature type="domain" description="RlmL ferredoxin-like" evidence="4">
    <location>
        <begin position="3"/>
        <end position="57"/>
    </location>
</feature>
<name>A0A371IJX3_9FIRM</name>
<dbReference type="InterPro" id="IPR029063">
    <property type="entry name" value="SAM-dependent_MTases_sf"/>
</dbReference>
<keyword evidence="6" id="KW-1185">Reference proteome</keyword>